<evidence type="ECO:0000313" key="2">
    <source>
        <dbReference type="EMBL" id="MCI96557.1"/>
    </source>
</evidence>
<evidence type="ECO:0000256" key="1">
    <source>
        <dbReference type="SAM" id="MobiDB-lite"/>
    </source>
</evidence>
<feature type="non-terminal residue" evidence="2">
    <location>
        <position position="21"/>
    </location>
</feature>
<protein>
    <submittedName>
        <fullName evidence="2">Uncharacterized protein</fullName>
    </submittedName>
</protein>
<accession>A0A392W846</accession>
<feature type="region of interest" description="Disordered" evidence="1">
    <location>
        <begin position="1"/>
        <end position="21"/>
    </location>
</feature>
<dbReference type="Proteomes" id="UP000265520">
    <property type="component" value="Unassembled WGS sequence"/>
</dbReference>
<proteinExistence type="predicted"/>
<evidence type="ECO:0000313" key="3">
    <source>
        <dbReference type="Proteomes" id="UP000265520"/>
    </source>
</evidence>
<comment type="caution">
    <text evidence="2">The sequence shown here is derived from an EMBL/GenBank/DDBJ whole genome shotgun (WGS) entry which is preliminary data.</text>
</comment>
<name>A0A392W846_9FABA</name>
<reference evidence="2 3" key="1">
    <citation type="journal article" date="2018" name="Front. Plant Sci.">
        <title>Red Clover (Trifolium pratense) and Zigzag Clover (T. medium) - A Picture of Genomic Similarities and Differences.</title>
        <authorList>
            <person name="Dluhosova J."/>
            <person name="Istvanek J."/>
            <person name="Nedelnik J."/>
            <person name="Repkova J."/>
        </authorList>
    </citation>
    <scope>NUCLEOTIDE SEQUENCE [LARGE SCALE GENOMIC DNA]</scope>
    <source>
        <strain evidence="3">cv. 10/8</strain>
        <tissue evidence="2">Leaf</tissue>
    </source>
</reference>
<keyword evidence="3" id="KW-1185">Reference proteome</keyword>
<sequence length="21" mass="2230">MPLLEPVNVAPYAAAETESRA</sequence>
<organism evidence="2 3">
    <name type="scientific">Trifolium medium</name>
    <dbReference type="NCBI Taxonomy" id="97028"/>
    <lineage>
        <taxon>Eukaryota</taxon>
        <taxon>Viridiplantae</taxon>
        <taxon>Streptophyta</taxon>
        <taxon>Embryophyta</taxon>
        <taxon>Tracheophyta</taxon>
        <taxon>Spermatophyta</taxon>
        <taxon>Magnoliopsida</taxon>
        <taxon>eudicotyledons</taxon>
        <taxon>Gunneridae</taxon>
        <taxon>Pentapetalae</taxon>
        <taxon>rosids</taxon>
        <taxon>fabids</taxon>
        <taxon>Fabales</taxon>
        <taxon>Fabaceae</taxon>
        <taxon>Papilionoideae</taxon>
        <taxon>50 kb inversion clade</taxon>
        <taxon>NPAAA clade</taxon>
        <taxon>Hologalegina</taxon>
        <taxon>IRL clade</taxon>
        <taxon>Trifolieae</taxon>
        <taxon>Trifolium</taxon>
    </lineage>
</organism>
<dbReference type="AlphaFoldDB" id="A0A392W846"/>
<dbReference type="EMBL" id="LXQA011417902">
    <property type="protein sequence ID" value="MCI96557.1"/>
    <property type="molecule type" value="Genomic_DNA"/>
</dbReference>